<feature type="domain" description="C2H2-type" evidence="8">
    <location>
        <begin position="424"/>
        <end position="452"/>
    </location>
</feature>
<reference evidence="10 11" key="1">
    <citation type="journal article" date="2024" name="IMA Fungus">
        <title>Apiospora arundinis, a panoply of carbohydrate-active enzymes and secondary metabolites.</title>
        <authorList>
            <person name="Sorensen T."/>
            <person name="Petersen C."/>
            <person name="Muurmann A.T."/>
            <person name="Christiansen J.V."/>
            <person name="Brundto M.L."/>
            <person name="Overgaard C.K."/>
            <person name="Boysen A.T."/>
            <person name="Wollenberg R.D."/>
            <person name="Larsen T.O."/>
            <person name="Sorensen J.L."/>
            <person name="Nielsen K.L."/>
            <person name="Sondergaard T.E."/>
        </authorList>
    </citation>
    <scope>NUCLEOTIDE SEQUENCE [LARGE SCALE GENOMIC DNA]</scope>
    <source>
        <strain evidence="10 11">AAU 773</strain>
    </source>
</reference>
<dbReference type="PANTHER" id="PTHR11850">
    <property type="entry name" value="HOMEOBOX PROTEIN TRANSCRIPTION FACTORS"/>
    <property type="match status" value="1"/>
</dbReference>
<comment type="caution">
    <text evidence="10">The sequence shown here is derived from an EMBL/GenBank/DDBJ whole genome shotgun (WGS) entry which is preliminary data.</text>
</comment>
<dbReference type="Pfam" id="PF03221">
    <property type="entry name" value="HTH_Tnp_Tc5"/>
    <property type="match status" value="1"/>
</dbReference>
<feature type="region of interest" description="Disordered" evidence="6">
    <location>
        <begin position="1203"/>
        <end position="1224"/>
    </location>
</feature>
<evidence type="ECO:0000256" key="4">
    <source>
        <dbReference type="PROSITE-ProRule" id="PRU00042"/>
    </source>
</evidence>
<dbReference type="InterPro" id="IPR009057">
    <property type="entry name" value="Homeodomain-like_sf"/>
</dbReference>
<dbReference type="PROSITE" id="PS51253">
    <property type="entry name" value="HTH_CENPB"/>
    <property type="match status" value="1"/>
</dbReference>
<feature type="region of interest" description="Disordered" evidence="6">
    <location>
        <begin position="783"/>
        <end position="803"/>
    </location>
</feature>
<dbReference type="PROSITE" id="PS50157">
    <property type="entry name" value="ZINC_FINGER_C2H2_2"/>
    <property type="match status" value="1"/>
</dbReference>
<feature type="domain" description="HTH CENPB-type" evidence="9">
    <location>
        <begin position="798"/>
        <end position="872"/>
    </location>
</feature>
<gene>
    <name evidence="10" type="ORF">PGQ11_006815</name>
</gene>
<evidence type="ECO:0000256" key="1">
    <source>
        <dbReference type="ARBA" id="ARBA00023125"/>
    </source>
</evidence>
<dbReference type="Gene3D" id="1.10.10.60">
    <property type="entry name" value="Homeodomain-like"/>
    <property type="match status" value="1"/>
</dbReference>
<dbReference type="InterPro" id="IPR008422">
    <property type="entry name" value="KN_HD"/>
</dbReference>
<feature type="compositionally biased region" description="Basic and acidic residues" evidence="6">
    <location>
        <begin position="783"/>
        <end position="799"/>
    </location>
</feature>
<sequence length="1224" mass="135633">MTTIDELEEMDFINWDAAGDSTGLNLEEHTPQGAFDPNQGTNMDLVLGDVDGDDWSFWALEHFESTHAPQQVTAAPSASKEHVMPPRVPTPTTEFVWEFPKSPCTHCRLGGYQCKLIREGLYKGYCTVCVALRCECSFGPVGNYAGSEPGGLTFPANPWPTMGDRPGTSILLEDDLVAPLKTIAAPTPAKDLGVVSEEHPQASAAPQLTVPPKLGARFSRESVKILKNWVATHSRHPYPTEEEKETLQRITGLNKTQITNWLANARRRGKIQPTRSTSPHVGQGYATAMDIPRRSGTPGLFENMNPLQRWANSPPENEPASVTDIARAVTASGTDMSSSSSLNSLYVSGYSDDGSSRSIANLSSASSLSKSQSSGGSFASSFSHHSRGSVGSLPSFARARGRRRRRRIPQRRSQEQLGEKPKTFQCTFCTETFRTKHDWQRHEKSLHLSLERWVCSPEGARALNSETGLMSCVFCGEANPTDAHVESHNFSSCTERSLEERTFYRKDHLRQHLKLVHNVAFTSWSMDNWRVTTPEIRSRCGFCGIVMDSWTARTDHLAEHFKTGYTMADWKGDWGFEAPVQNLVENSIPPYMIDTERNSPLPYQASQLPNSTPTNAYDLLKVELKDWIAGLGDGQAGSLTDENMQLEACRIIFAGDSLSKGKAPAHSWFRDLVMAKPELSNAAMFRPRGPAEGYLSKVMITGKRDIFENCDLENELQKFVIARRLLGLTAMDKELQVEACKIISRMEEKSIYPSEAVANGFIRLIHNDAQWLTDFRKRAHLPRSEDVNDDPQRSHDPKSIDSTIHNYSRLEHELGEFLRSQRSLGLEPTDADLQRQARTIIYEVDDDWNQTAADDGEWLVGFRARHSGASDPAATLTDASLLSQSQPQKPPSPLSGFTTTSVSTPGLRRPQLPGYERKPSTFMYFVNDPSCYRRLGKELGRFVAFTMSENNPNRHVPTDEELQHQARWIGYDDDDKWNQTPADNPQWLRQFKQNVGILPPDNQAEQEQLDTASWPSWTKGTGTETGPHQPSIELDDDTMMFQNPNIVAPFGTDGLDKNTAASEAALQLDPMRHDTPTRTFGNPQLANGLTAYVRRELQQMGIFPSDAQLQARARDIMSMQKTPADDPVLLGKFKASLQGPLSVAPAAAAVPAFTAPFMTPTTTPGVLSSGAVSVSESPDDEGIFPLDMDISFTDEELQSLVQEMNASASSGSPLSIDPNATMTQ</sequence>
<evidence type="ECO:0000259" key="9">
    <source>
        <dbReference type="PROSITE" id="PS51253"/>
    </source>
</evidence>
<keyword evidence="3 5" id="KW-0539">Nucleus</keyword>
<keyword evidence="11" id="KW-1185">Reference proteome</keyword>
<keyword evidence="4" id="KW-0862">Zinc</keyword>
<protein>
    <submittedName>
        <fullName evidence="10">C2H2 transcription factor</fullName>
    </submittedName>
</protein>
<evidence type="ECO:0000256" key="5">
    <source>
        <dbReference type="PROSITE-ProRule" id="PRU00108"/>
    </source>
</evidence>
<dbReference type="SMART" id="SM00355">
    <property type="entry name" value="ZnF_C2H2"/>
    <property type="match status" value="2"/>
</dbReference>
<feature type="region of interest" description="Disordered" evidence="6">
    <location>
        <begin position="269"/>
        <end position="321"/>
    </location>
</feature>
<evidence type="ECO:0000259" key="8">
    <source>
        <dbReference type="PROSITE" id="PS50157"/>
    </source>
</evidence>
<evidence type="ECO:0000313" key="10">
    <source>
        <dbReference type="EMBL" id="KAK8868237.1"/>
    </source>
</evidence>
<dbReference type="CDD" id="cd00086">
    <property type="entry name" value="homeodomain"/>
    <property type="match status" value="1"/>
</dbReference>
<evidence type="ECO:0000256" key="2">
    <source>
        <dbReference type="ARBA" id="ARBA00023155"/>
    </source>
</evidence>
<dbReference type="SMART" id="SM00389">
    <property type="entry name" value="HOX"/>
    <property type="match status" value="1"/>
</dbReference>
<feature type="DNA-binding region" description="Homeobox" evidence="5">
    <location>
        <begin position="211"/>
        <end position="273"/>
    </location>
</feature>
<dbReference type="InterPro" id="IPR006600">
    <property type="entry name" value="HTH_CenpB_DNA-bd_dom"/>
</dbReference>
<feature type="region of interest" description="Disordered" evidence="6">
    <location>
        <begin position="373"/>
        <end position="419"/>
    </location>
</feature>
<keyword evidence="1 5" id="KW-0238">DNA-binding</keyword>
<dbReference type="Pfam" id="PF05920">
    <property type="entry name" value="Homeobox_KN"/>
    <property type="match status" value="1"/>
</dbReference>
<name>A0ABR2ITV0_9PEZI</name>
<feature type="domain" description="Homeobox" evidence="7">
    <location>
        <begin position="209"/>
        <end position="272"/>
    </location>
</feature>
<feature type="region of interest" description="Disordered" evidence="6">
    <location>
        <begin position="879"/>
        <end position="915"/>
    </location>
</feature>
<keyword evidence="4" id="KW-0479">Metal-binding</keyword>
<accession>A0ABR2ITV0</accession>
<keyword evidence="4" id="KW-0863">Zinc-finger</keyword>
<dbReference type="SUPFAM" id="SSF46689">
    <property type="entry name" value="Homeodomain-like"/>
    <property type="match status" value="1"/>
</dbReference>
<proteinExistence type="predicted"/>
<dbReference type="PROSITE" id="PS00028">
    <property type="entry name" value="ZINC_FINGER_C2H2_1"/>
    <property type="match status" value="1"/>
</dbReference>
<evidence type="ECO:0000259" key="7">
    <source>
        <dbReference type="PROSITE" id="PS50071"/>
    </source>
</evidence>
<comment type="subcellular location">
    <subcellularLocation>
        <location evidence="5">Nucleus</location>
    </subcellularLocation>
</comment>
<keyword evidence="2 5" id="KW-0371">Homeobox</keyword>
<evidence type="ECO:0000256" key="6">
    <source>
        <dbReference type="SAM" id="MobiDB-lite"/>
    </source>
</evidence>
<organism evidence="10 11">
    <name type="scientific">Apiospora arundinis</name>
    <dbReference type="NCBI Taxonomy" id="335852"/>
    <lineage>
        <taxon>Eukaryota</taxon>
        <taxon>Fungi</taxon>
        <taxon>Dikarya</taxon>
        <taxon>Ascomycota</taxon>
        <taxon>Pezizomycotina</taxon>
        <taxon>Sordariomycetes</taxon>
        <taxon>Xylariomycetidae</taxon>
        <taxon>Amphisphaeriales</taxon>
        <taxon>Apiosporaceae</taxon>
        <taxon>Apiospora</taxon>
    </lineage>
</organism>
<dbReference type="InterPro" id="IPR001356">
    <property type="entry name" value="HD"/>
</dbReference>
<dbReference type="InterPro" id="IPR013087">
    <property type="entry name" value="Znf_C2H2_type"/>
</dbReference>
<dbReference type="Proteomes" id="UP001390339">
    <property type="component" value="Unassembled WGS sequence"/>
</dbReference>
<dbReference type="EMBL" id="JAPCWZ010000004">
    <property type="protein sequence ID" value="KAK8868237.1"/>
    <property type="molecule type" value="Genomic_DNA"/>
</dbReference>
<feature type="compositionally biased region" description="Low complexity" evidence="6">
    <location>
        <begin position="373"/>
        <end position="392"/>
    </location>
</feature>
<dbReference type="PROSITE" id="PS50071">
    <property type="entry name" value="HOMEOBOX_2"/>
    <property type="match status" value="1"/>
</dbReference>
<dbReference type="InterPro" id="IPR050224">
    <property type="entry name" value="TALE_homeobox"/>
</dbReference>
<evidence type="ECO:0000313" key="11">
    <source>
        <dbReference type="Proteomes" id="UP001390339"/>
    </source>
</evidence>
<evidence type="ECO:0000256" key="3">
    <source>
        <dbReference type="ARBA" id="ARBA00023242"/>
    </source>
</evidence>
<feature type="compositionally biased region" description="Basic residues" evidence="6">
    <location>
        <begin position="399"/>
        <end position="410"/>
    </location>
</feature>